<dbReference type="GO" id="GO:0005576">
    <property type="term" value="C:extracellular region"/>
    <property type="evidence" value="ECO:0007669"/>
    <property type="project" value="TreeGrafter"/>
</dbReference>
<dbReference type="InterPro" id="IPR033697">
    <property type="entry name" value="Ribonuclease_T2_eukaryotic"/>
</dbReference>
<proteinExistence type="inferred from homology"/>
<evidence type="ECO:0000256" key="4">
    <source>
        <dbReference type="PIRSR" id="PIRSR633697-1"/>
    </source>
</evidence>
<dbReference type="EC" id="4.6.1.19" evidence="2"/>
<evidence type="ECO:0000256" key="6">
    <source>
        <dbReference type="SAM" id="SignalP"/>
    </source>
</evidence>
<dbReference type="Gene3D" id="3.90.730.10">
    <property type="entry name" value="Ribonuclease T2-like"/>
    <property type="match status" value="1"/>
</dbReference>
<feature type="active site" evidence="4">
    <location>
        <position position="146"/>
    </location>
</feature>
<evidence type="ECO:0000256" key="5">
    <source>
        <dbReference type="RuleBase" id="RU004328"/>
    </source>
</evidence>
<accession>A0A1X2IU50</accession>
<dbReference type="GO" id="GO:0006401">
    <property type="term" value="P:RNA catabolic process"/>
    <property type="evidence" value="ECO:0007669"/>
    <property type="project" value="TreeGrafter"/>
</dbReference>
<evidence type="ECO:0000256" key="1">
    <source>
        <dbReference type="ARBA" id="ARBA00007469"/>
    </source>
</evidence>
<gene>
    <name evidence="7" type="ORF">BCR42DRAFT_405947</name>
</gene>
<dbReference type="InterPro" id="IPR033130">
    <property type="entry name" value="RNase_T2_His_AS_2"/>
</dbReference>
<dbReference type="PANTHER" id="PTHR11240">
    <property type="entry name" value="RIBONUCLEASE T2"/>
    <property type="match status" value="1"/>
</dbReference>
<evidence type="ECO:0000256" key="3">
    <source>
        <dbReference type="ARBA" id="ARBA00023157"/>
    </source>
</evidence>
<dbReference type="GO" id="GO:0003723">
    <property type="term" value="F:RNA binding"/>
    <property type="evidence" value="ECO:0007669"/>
    <property type="project" value="InterPro"/>
</dbReference>
<dbReference type="OrthoDB" id="435754at2759"/>
<keyword evidence="8" id="KW-1185">Reference proteome</keyword>
<dbReference type="AlphaFoldDB" id="A0A1X2IU50"/>
<name>A0A1X2IU50_9FUNG</name>
<evidence type="ECO:0000313" key="8">
    <source>
        <dbReference type="Proteomes" id="UP000193560"/>
    </source>
</evidence>
<feature type="signal peptide" evidence="6">
    <location>
        <begin position="1"/>
        <end position="18"/>
    </location>
</feature>
<dbReference type="PROSITE" id="PS00531">
    <property type="entry name" value="RNASE_T2_2"/>
    <property type="match status" value="1"/>
</dbReference>
<sequence>MKLFTLFLSIFCIEGLIATVHTERATTPWQQPITADIEEPSSCNRTILSCHWNGSNVDTCCSPKYGLVVFTLQWVPGYGPSDEFTIHGIWPDTCDGGRAPRRGCDRTRISNNIGPIIKSINPTLYQQISRVWPSYKGNNNWFWSHEWNTHGSCVSTLRPNCYGEKYTKYQDVNDYFQKAIDLHHDYDIYGALNVAGVLPGRTYNVETMLEALRQAYGNRVKIDCDRSGQLKEIGLFFYVQGRDNYVLTDAVHRGSCGARGVYYPKKY</sequence>
<dbReference type="Proteomes" id="UP000193560">
    <property type="component" value="Unassembled WGS sequence"/>
</dbReference>
<dbReference type="SUPFAM" id="SSF55895">
    <property type="entry name" value="Ribonuclease Rh-like"/>
    <property type="match status" value="1"/>
</dbReference>
<dbReference type="InterPro" id="IPR036430">
    <property type="entry name" value="RNase_T2-like_sf"/>
</dbReference>
<organism evidence="7 8">
    <name type="scientific">Absidia repens</name>
    <dbReference type="NCBI Taxonomy" id="90262"/>
    <lineage>
        <taxon>Eukaryota</taxon>
        <taxon>Fungi</taxon>
        <taxon>Fungi incertae sedis</taxon>
        <taxon>Mucoromycota</taxon>
        <taxon>Mucoromycotina</taxon>
        <taxon>Mucoromycetes</taxon>
        <taxon>Mucorales</taxon>
        <taxon>Cunninghamellaceae</taxon>
        <taxon>Absidia</taxon>
    </lineage>
</organism>
<feature type="active site" evidence="4">
    <location>
        <position position="150"/>
    </location>
</feature>
<reference evidence="7 8" key="1">
    <citation type="submission" date="2016-07" db="EMBL/GenBank/DDBJ databases">
        <title>Pervasive Adenine N6-methylation of Active Genes in Fungi.</title>
        <authorList>
            <consortium name="DOE Joint Genome Institute"/>
            <person name="Mondo S.J."/>
            <person name="Dannebaum R.O."/>
            <person name="Kuo R.C."/>
            <person name="Labutti K."/>
            <person name="Haridas S."/>
            <person name="Kuo A."/>
            <person name="Salamov A."/>
            <person name="Ahrendt S.R."/>
            <person name="Lipzen A."/>
            <person name="Sullivan W."/>
            <person name="Andreopoulos W.B."/>
            <person name="Clum A."/>
            <person name="Lindquist E."/>
            <person name="Daum C."/>
            <person name="Ramamoorthy G.K."/>
            <person name="Gryganskyi A."/>
            <person name="Culley D."/>
            <person name="Magnuson J.K."/>
            <person name="James T.Y."/>
            <person name="O'Malley M.A."/>
            <person name="Stajich J.E."/>
            <person name="Spatafora J.W."/>
            <person name="Visel A."/>
            <person name="Grigoriev I.V."/>
        </authorList>
    </citation>
    <scope>NUCLEOTIDE SEQUENCE [LARGE SCALE GENOMIC DNA]</scope>
    <source>
        <strain evidence="7 8">NRRL 1336</strain>
    </source>
</reference>
<comment type="caution">
    <text evidence="7">The sequence shown here is derived from an EMBL/GenBank/DDBJ whole genome shotgun (WGS) entry which is preliminary data.</text>
</comment>
<keyword evidence="6" id="KW-0732">Signal</keyword>
<dbReference type="GO" id="GO:0033897">
    <property type="term" value="F:ribonuclease T2 activity"/>
    <property type="evidence" value="ECO:0007669"/>
    <property type="project" value="UniProtKB-EC"/>
</dbReference>
<keyword evidence="3" id="KW-1015">Disulfide bond</keyword>
<protein>
    <recommendedName>
        <fullName evidence="2">ribonuclease T2</fullName>
        <ecNumber evidence="2">4.6.1.19</ecNumber>
    </recommendedName>
</protein>
<dbReference type="CDD" id="cd01061">
    <property type="entry name" value="RNase_T2_euk"/>
    <property type="match status" value="1"/>
</dbReference>
<dbReference type="EMBL" id="MCGE01000004">
    <property type="protein sequence ID" value="ORZ22325.1"/>
    <property type="molecule type" value="Genomic_DNA"/>
</dbReference>
<comment type="similarity">
    <text evidence="1 5">Belongs to the RNase T2 family.</text>
</comment>
<dbReference type="InterPro" id="IPR001568">
    <property type="entry name" value="RNase_T2-like"/>
</dbReference>
<feature type="active site" evidence="4">
    <location>
        <position position="87"/>
    </location>
</feature>
<dbReference type="Pfam" id="PF00445">
    <property type="entry name" value="Ribonuclease_T2"/>
    <property type="match status" value="1"/>
</dbReference>
<feature type="chain" id="PRO_5012326634" description="ribonuclease T2" evidence="6">
    <location>
        <begin position="19"/>
        <end position="267"/>
    </location>
</feature>
<evidence type="ECO:0000313" key="7">
    <source>
        <dbReference type="EMBL" id="ORZ22325.1"/>
    </source>
</evidence>
<dbReference type="PANTHER" id="PTHR11240:SF22">
    <property type="entry name" value="RIBONUCLEASE T2"/>
    <property type="match status" value="1"/>
</dbReference>
<evidence type="ECO:0000256" key="2">
    <source>
        <dbReference type="ARBA" id="ARBA00012571"/>
    </source>
</evidence>